<accession>G0EE54</accession>
<reference evidence="1 2" key="1">
    <citation type="journal article" date="2011" name="Stand. Genomic Sci.">
        <title>Complete genome sequence of the hyperthermophilic chemolithoautotroph Pyrolobus fumarii type strain (1A).</title>
        <authorList>
            <person name="Anderson I."/>
            <person name="Goker M."/>
            <person name="Nolan M."/>
            <person name="Lucas S."/>
            <person name="Hammon N."/>
            <person name="Deshpande S."/>
            <person name="Cheng J.F."/>
            <person name="Tapia R."/>
            <person name="Han C."/>
            <person name="Goodwin L."/>
            <person name="Pitluck S."/>
            <person name="Huntemann M."/>
            <person name="Liolios K."/>
            <person name="Ivanova N."/>
            <person name="Pagani I."/>
            <person name="Mavromatis K."/>
            <person name="Ovchinikova G."/>
            <person name="Pati A."/>
            <person name="Chen A."/>
            <person name="Palaniappan K."/>
            <person name="Land M."/>
            <person name="Hauser L."/>
            <person name="Brambilla E.M."/>
            <person name="Huber H."/>
            <person name="Yasawong M."/>
            <person name="Rohde M."/>
            <person name="Spring S."/>
            <person name="Abt B."/>
            <person name="Sikorski J."/>
            <person name="Wirth R."/>
            <person name="Detter J.C."/>
            <person name="Woyke T."/>
            <person name="Bristow J."/>
            <person name="Eisen J.A."/>
            <person name="Markowitz V."/>
            <person name="Hugenholtz P."/>
            <person name="Kyrpides N.C."/>
            <person name="Klenk H.P."/>
            <person name="Lapidus A."/>
        </authorList>
    </citation>
    <scope>NUCLEOTIDE SEQUENCE [LARGE SCALE GENOMIC DNA]</scope>
    <source>
        <strain evidence="2">DSM 11204 / 1A</strain>
    </source>
</reference>
<sequence length="107" mass="11744">MLLEGDELQLTLPRRVLFLRDFLLGYLAANGGEARVEDIEAALKRAKEKRNVIIAGGTRDLRAELEVLAAAGLLEQNDGSVRLHVDKLSPLVKRKVEKVAKLIAAMA</sequence>
<name>G0EE54_PYRF1</name>
<dbReference type="KEGG" id="pfm:Pyrfu_0879"/>
<dbReference type="STRING" id="694429.Pyrfu_0879"/>
<organism evidence="1 2">
    <name type="scientific">Pyrolobus fumarii (strain DSM 11204 / 1A)</name>
    <dbReference type="NCBI Taxonomy" id="694429"/>
    <lineage>
        <taxon>Archaea</taxon>
        <taxon>Thermoproteota</taxon>
        <taxon>Thermoprotei</taxon>
        <taxon>Desulfurococcales</taxon>
        <taxon>Pyrodictiaceae</taxon>
        <taxon>Pyrolobus</taxon>
    </lineage>
</organism>
<dbReference type="InParanoid" id="G0EE54"/>
<proteinExistence type="predicted"/>
<gene>
    <name evidence="1" type="ordered locus">Pyrfu_0879</name>
</gene>
<dbReference type="Proteomes" id="UP000001037">
    <property type="component" value="Chromosome"/>
</dbReference>
<protein>
    <submittedName>
        <fullName evidence="1">Uncharacterized protein</fullName>
    </submittedName>
</protein>
<evidence type="ECO:0000313" key="1">
    <source>
        <dbReference type="EMBL" id="AEM38748.1"/>
    </source>
</evidence>
<dbReference type="AlphaFoldDB" id="G0EE54"/>
<dbReference type="EMBL" id="CP002838">
    <property type="protein sequence ID" value="AEM38748.1"/>
    <property type="molecule type" value="Genomic_DNA"/>
</dbReference>
<keyword evidence="2" id="KW-1185">Reference proteome</keyword>
<evidence type="ECO:0000313" key="2">
    <source>
        <dbReference type="Proteomes" id="UP000001037"/>
    </source>
</evidence>
<dbReference type="HOGENOM" id="CLU_2393009_0_0_2"/>